<feature type="region of interest" description="Disordered" evidence="4">
    <location>
        <begin position="1"/>
        <end position="63"/>
    </location>
</feature>
<dbReference type="EMBL" id="CP138591">
    <property type="protein sequence ID" value="WPH03982.1"/>
    <property type="molecule type" value="Genomic_DNA"/>
</dbReference>
<protein>
    <recommendedName>
        <fullName evidence="6">RING-CH-type domain-containing protein</fullName>
    </recommendedName>
</protein>
<name>A0AAQ3MAK7_9PEZI</name>
<keyword evidence="1" id="KW-0479">Metal-binding</keyword>
<feature type="transmembrane region" description="Helical" evidence="5">
    <location>
        <begin position="162"/>
        <end position="188"/>
    </location>
</feature>
<evidence type="ECO:0000256" key="1">
    <source>
        <dbReference type="ARBA" id="ARBA00022723"/>
    </source>
</evidence>
<keyword evidence="5" id="KW-1133">Transmembrane helix</keyword>
<dbReference type="GO" id="GO:0008270">
    <property type="term" value="F:zinc ion binding"/>
    <property type="evidence" value="ECO:0007669"/>
    <property type="project" value="UniProtKB-KW"/>
</dbReference>
<dbReference type="AlphaFoldDB" id="A0AAQ3MAK7"/>
<feature type="domain" description="RING-CH-type" evidence="6">
    <location>
        <begin position="67"/>
        <end position="149"/>
    </location>
</feature>
<feature type="transmembrane region" description="Helical" evidence="5">
    <location>
        <begin position="271"/>
        <end position="289"/>
    </location>
</feature>
<keyword evidence="5" id="KW-0812">Transmembrane</keyword>
<keyword evidence="5" id="KW-0472">Membrane</keyword>
<dbReference type="Gene3D" id="3.30.40.10">
    <property type="entry name" value="Zinc/RING finger domain, C3HC4 (zinc finger)"/>
    <property type="match status" value="1"/>
</dbReference>
<gene>
    <name evidence="7" type="ORF">R9X50_00686500</name>
</gene>
<feature type="compositionally biased region" description="Polar residues" evidence="4">
    <location>
        <begin position="28"/>
        <end position="56"/>
    </location>
</feature>
<keyword evidence="3" id="KW-0862">Zinc</keyword>
<dbReference type="PANTHER" id="PTHR46347:SF1">
    <property type="entry name" value="RING_FYVE_PHD ZINC FINGER SUPERFAMILY PROTEIN"/>
    <property type="match status" value="1"/>
</dbReference>
<evidence type="ECO:0000256" key="4">
    <source>
        <dbReference type="SAM" id="MobiDB-lite"/>
    </source>
</evidence>
<keyword evidence="8" id="KW-1185">Reference proteome</keyword>
<evidence type="ECO:0000313" key="8">
    <source>
        <dbReference type="Proteomes" id="UP001303373"/>
    </source>
</evidence>
<feature type="transmembrane region" description="Helical" evidence="5">
    <location>
        <begin position="228"/>
        <end position="250"/>
    </location>
</feature>
<reference evidence="7 8" key="1">
    <citation type="submission" date="2023-11" db="EMBL/GenBank/DDBJ databases">
        <title>An acidophilic fungus is an integral part of prey digestion in a carnivorous sundew plant.</title>
        <authorList>
            <person name="Tsai I.J."/>
        </authorList>
    </citation>
    <scope>NUCLEOTIDE SEQUENCE [LARGE SCALE GENOMIC DNA]</scope>
    <source>
        <strain evidence="7">169a</strain>
    </source>
</reference>
<dbReference type="SUPFAM" id="SSF57850">
    <property type="entry name" value="RING/U-box"/>
    <property type="match status" value="1"/>
</dbReference>
<sequence length="322" mass="36020">MPPSATGSDWRFPDDIPGAWSQDDVDNQSHAEQASTALQTEEPRSTTASDGQPRGQQQKRQHYPPRTCRICLDTVLPTFHTNDSSPFPASITSDEIRVTYESPAGEGGRLLRPCKCKGTAKYVHEECLSAWRRQDPLQKRNYWQCPTCHYKYRLQRLTYGSWLSSTFVQLGLTLFIFVMAMFALGFVADPIINLYLDPFETITTAGGPTGSLIFEDEPVTWTEHFVKGLASIGLLGFAKFLLTLSPWHWFRFGSGGGARTTGGTGRERLQQISWITLAIGIVTALYALWRGVRAWSRRTLESASETVMDVPEDVNGVDDDDD</sequence>
<dbReference type="Proteomes" id="UP001303373">
    <property type="component" value="Chromosome 12"/>
</dbReference>
<evidence type="ECO:0000256" key="5">
    <source>
        <dbReference type="SAM" id="Phobius"/>
    </source>
</evidence>
<evidence type="ECO:0000313" key="7">
    <source>
        <dbReference type="EMBL" id="WPH03982.1"/>
    </source>
</evidence>
<proteinExistence type="predicted"/>
<keyword evidence="2" id="KW-0863">Zinc-finger</keyword>
<evidence type="ECO:0000256" key="3">
    <source>
        <dbReference type="ARBA" id="ARBA00022833"/>
    </source>
</evidence>
<dbReference type="SMART" id="SM00744">
    <property type="entry name" value="RINGv"/>
    <property type="match status" value="1"/>
</dbReference>
<dbReference type="InterPro" id="IPR011016">
    <property type="entry name" value="Znf_RING-CH"/>
</dbReference>
<dbReference type="Pfam" id="PF12906">
    <property type="entry name" value="RINGv"/>
    <property type="match status" value="1"/>
</dbReference>
<dbReference type="PANTHER" id="PTHR46347">
    <property type="entry name" value="RING/FYVE/PHD ZINC FINGER SUPERFAMILY PROTEIN"/>
    <property type="match status" value="1"/>
</dbReference>
<accession>A0AAQ3MAK7</accession>
<evidence type="ECO:0000259" key="6">
    <source>
        <dbReference type="SMART" id="SM00744"/>
    </source>
</evidence>
<dbReference type="InterPro" id="IPR013083">
    <property type="entry name" value="Znf_RING/FYVE/PHD"/>
</dbReference>
<evidence type="ECO:0000256" key="2">
    <source>
        <dbReference type="ARBA" id="ARBA00022771"/>
    </source>
</evidence>
<organism evidence="7 8">
    <name type="scientific">Acrodontium crateriforme</name>
    <dbReference type="NCBI Taxonomy" id="150365"/>
    <lineage>
        <taxon>Eukaryota</taxon>
        <taxon>Fungi</taxon>
        <taxon>Dikarya</taxon>
        <taxon>Ascomycota</taxon>
        <taxon>Pezizomycotina</taxon>
        <taxon>Dothideomycetes</taxon>
        <taxon>Dothideomycetidae</taxon>
        <taxon>Mycosphaerellales</taxon>
        <taxon>Teratosphaeriaceae</taxon>
        <taxon>Acrodontium</taxon>
    </lineage>
</organism>
<dbReference type="CDD" id="cd16495">
    <property type="entry name" value="RING_CH-C4HC3_MARCH"/>
    <property type="match status" value="1"/>
</dbReference>